<keyword evidence="1" id="KW-0812">Transmembrane</keyword>
<protein>
    <submittedName>
        <fullName evidence="2">Uncharacterized protein</fullName>
    </submittedName>
</protein>
<reference evidence="2" key="1">
    <citation type="submission" date="2020-07" db="EMBL/GenBank/DDBJ databases">
        <title>Huge and variable diversity of episymbiotic CPR bacteria and DPANN archaea in groundwater ecosystems.</title>
        <authorList>
            <person name="He C.Y."/>
            <person name="Keren R."/>
            <person name="Whittaker M."/>
            <person name="Farag I.F."/>
            <person name="Doudna J."/>
            <person name="Cate J.H.D."/>
            <person name="Banfield J.F."/>
        </authorList>
    </citation>
    <scope>NUCLEOTIDE SEQUENCE</scope>
    <source>
        <strain evidence="2">NC_groundwater_928_Pr1_S-0.2um_72_17</strain>
    </source>
</reference>
<keyword evidence="1" id="KW-1133">Transmembrane helix</keyword>
<evidence type="ECO:0000313" key="2">
    <source>
        <dbReference type="EMBL" id="MBI3540062.1"/>
    </source>
</evidence>
<name>A0A9D6LAV5_UNCEI</name>
<proteinExistence type="predicted"/>
<gene>
    <name evidence="2" type="ORF">HY076_07295</name>
</gene>
<comment type="caution">
    <text evidence="2">The sequence shown here is derived from an EMBL/GenBank/DDBJ whole genome shotgun (WGS) entry which is preliminary data.</text>
</comment>
<accession>A0A9D6LAV5</accession>
<feature type="transmembrane region" description="Helical" evidence="1">
    <location>
        <begin position="20"/>
        <end position="38"/>
    </location>
</feature>
<evidence type="ECO:0000313" key="3">
    <source>
        <dbReference type="Proteomes" id="UP000807850"/>
    </source>
</evidence>
<keyword evidence="1" id="KW-0472">Membrane</keyword>
<sequence>MSARSAKRGAPGGSRGGLHPIAVAAIVLVATAIGVWLVRANRDVARLRGVDPKALTDSLRIADATHDWVSTLRFAEALGRIEPLQHAVLLARGTAWSNFAIAARPWQTIERPALRTSLERVTCLARAMTLTDSAGIVARTTGQWIAATQHLADLEESMGLPGDALMALESIKAKQPDQLQALLRAYWLRAVLFD</sequence>
<dbReference type="Proteomes" id="UP000807850">
    <property type="component" value="Unassembled WGS sequence"/>
</dbReference>
<feature type="non-terminal residue" evidence="2">
    <location>
        <position position="194"/>
    </location>
</feature>
<evidence type="ECO:0000256" key="1">
    <source>
        <dbReference type="SAM" id="Phobius"/>
    </source>
</evidence>
<dbReference type="EMBL" id="JACQAY010000236">
    <property type="protein sequence ID" value="MBI3540062.1"/>
    <property type="molecule type" value="Genomic_DNA"/>
</dbReference>
<dbReference type="AlphaFoldDB" id="A0A9D6LAV5"/>
<organism evidence="2 3">
    <name type="scientific">Eiseniibacteriota bacterium</name>
    <dbReference type="NCBI Taxonomy" id="2212470"/>
    <lineage>
        <taxon>Bacteria</taxon>
        <taxon>Candidatus Eiseniibacteriota</taxon>
    </lineage>
</organism>